<name>A0A1B9DWK2_9FLAO</name>
<dbReference type="RefSeq" id="WP_066324758.1">
    <property type="nucleotide sequence ID" value="NZ_BJVF01000001.1"/>
</dbReference>
<sequence>MKSIKIIAAFIFLGSIAINAQEAKVKSETTVNNHSDSMSYYQKRGVEDAQYELAFTAETKEKGKSFWKEQKEYEKALKQKDRKAYRAYMAAKKETYMEHYDHCDGHCHHDPMFYTYAGYYYYGYESPYYQRSYSPSTTTTRITVGAPSLRLGL</sequence>
<reference evidence="5" key="1">
    <citation type="submission" date="2016-03" db="EMBL/GenBank/DDBJ databases">
        <title>Draft genome sequence of Paenibacillus glacialis DSM 22343.</title>
        <authorList>
            <person name="Shin S.-K."/>
            <person name="Yi H."/>
        </authorList>
    </citation>
    <scope>NUCLEOTIDE SEQUENCE [LARGE SCALE GENOMIC DNA]</scope>
    <source>
        <strain evidence="5">NBRC 105008</strain>
    </source>
</reference>
<evidence type="ECO:0000256" key="1">
    <source>
        <dbReference type="SAM" id="SignalP"/>
    </source>
</evidence>
<accession>A0A1B9DWK2</accession>
<keyword evidence="6" id="KW-1185">Reference proteome</keyword>
<dbReference type="Proteomes" id="UP000321579">
    <property type="component" value="Unassembled WGS sequence"/>
</dbReference>
<dbReference type="Proteomes" id="UP000093226">
    <property type="component" value="Unassembled WGS sequence"/>
</dbReference>
<reference evidence="4 6" key="3">
    <citation type="submission" date="2016-10" db="EMBL/GenBank/DDBJ databases">
        <authorList>
            <person name="Varghese N."/>
            <person name="Submissions S."/>
        </authorList>
    </citation>
    <scope>NUCLEOTIDE SEQUENCE [LARGE SCALE GENOMIC DNA]</scope>
    <source>
        <strain evidence="4 6">Gm-149</strain>
    </source>
</reference>
<evidence type="ECO:0000313" key="3">
    <source>
        <dbReference type="EMBL" id="OCB74059.1"/>
    </source>
</evidence>
<dbReference type="OrthoDB" id="1203055at2"/>
<reference evidence="3" key="2">
    <citation type="submission" date="2016-03" db="EMBL/GenBank/DDBJ databases">
        <authorList>
            <person name="Ploux O."/>
        </authorList>
    </citation>
    <scope>NUCLEOTIDE SEQUENCE</scope>
    <source>
        <strain evidence="3">NBRC 105008</strain>
    </source>
</reference>
<evidence type="ECO:0000313" key="4">
    <source>
        <dbReference type="EMBL" id="SDJ05512.1"/>
    </source>
</evidence>
<feature type="chain" id="PRO_5044556244" evidence="1">
    <location>
        <begin position="21"/>
        <end position="153"/>
    </location>
</feature>
<evidence type="ECO:0000313" key="5">
    <source>
        <dbReference type="Proteomes" id="UP000093226"/>
    </source>
</evidence>
<dbReference type="Proteomes" id="UP000182367">
    <property type="component" value="Unassembled WGS sequence"/>
</dbReference>
<dbReference type="EMBL" id="BJVF01000001">
    <property type="protein sequence ID" value="GEL09473.1"/>
    <property type="molecule type" value="Genomic_DNA"/>
</dbReference>
<organism evidence="3 5">
    <name type="scientific">Flavobacterium glycines</name>
    <dbReference type="NCBI Taxonomy" id="551990"/>
    <lineage>
        <taxon>Bacteria</taxon>
        <taxon>Pseudomonadati</taxon>
        <taxon>Bacteroidota</taxon>
        <taxon>Flavobacteriia</taxon>
        <taxon>Flavobacteriales</taxon>
        <taxon>Flavobacteriaceae</taxon>
        <taxon>Flavobacterium</taxon>
    </lineage>
</organism>
<gene>
    <name evidence="3" type="ORF">FBGL_02615</name>
    <name evidence="2" type="ORF">FGL01_02120</name>
    <name evidence="4" type="ORF">SAMN05192550_1526</name>
</gene>
<reference evidence="2 7" key="4">
    <citation type="submission" date="2019-07" db="EMBL/GenBank/DDBJ databases">
        <title>Whole genome shotgun sequence of Flavobacterium glycines NBRC 105008.</title>
        <authorList>
            <person name="Hosoyama A."/>
            <person name="Uohara A."/>
            <person name="Ohji S."/>
            <person name="Ichikawa N."/>
        </authorList>
    </citation>
    <scope>NUCLEOTIDE SEQUENCE [LARGE SCALE GENOMIC DNA]</scope>
    <source>
        <strain evidence="2 7">NBRC 105008</strain>
    </source>
</reference>
<dbReference type="STRING" id="551990.SAMN05192550_1526"/>
<protein>
    <submittedName>
        <fullName evidence="3">Uncharacterized protein</fullName>
    </submittedName>
</protein>
<dbReference type="EMBL" id="LVEO01000004">
    <property type="protein sequence ID" value="OCB74059.1"/>
    <property type="molecule type" value="Genomic_DNA"/>
</dbReference>
<comment type="caution">
    <text evidence="3">The sequence shown here is derived from an EMBL/GenBank/DDBJ whole genome shotgun (WGS) entry which is preliminary data.</text>
</comment>
<proteinExistence type="predicted"/>
<keyword evidence="1" id="KW-0732">Signal</keyword>
<dbReference type="EMBL" id="FNEO01000001">
    <property type="protein sequence ID" value="SDJ05512.1"/>
    <property type="molecule type" value="Genomic_DNA"/>
</dbReference>
<dbReference type="AlphaFoldDB" id="A0A1B9DWK2"/>
<evidence type="ECO:0000313" key="7">
    <source>
        <dbReference type="Proteomes" id="UP000321579"/>
    </source>
</evidence>
<feature type="signal peptide" evidence="1">
    <location>
        <begin position="1"/>
        <end position="20"/>
    </location>
</feature>
<evidence type="ECO:0000313" key="6">
    <source>
        <dbReference type="Proteomes" id="UP000182367"/>
    </source>
</evidence>
<evidence type="ECO:0000313" key="2">
    <source>
        <dbReference type="EMBL" id="GEL09473.1"/>
    </source>
</evidence>